<dbReference type="GO" id="GO:0016020">
    <property type="term" value="C:membrane"/>
    <property type="evidence" value="ECO:0007669"/>
    <property type="project" value="UniProtKB-UniRule"/>
</dbReference>
<dbReference type="InterPro" id="IPR024370">
    <property type="entry name" value="PBP_domain"/>
</dbReference>
<organism evidence="4 5">
    <name type="scientific">Algicella marina</name>
    <dbReference type="NCBI Taxonomy" id="2683284"/>
    <lineage>
        <taxon>Bacteria</taxon>
        <taxon>Pseudomonadati</taxon>
        <taxon>Pseudomonadota</taxon>
        <taxon>Alphaproteobacteria</taxon>
        <taxon>Rhodobacterales</taxon>
        <taxon>Paracoccaceae</taxon>
        <taxon>Algicella</taxon>
    </lineage>
</organism>
<dbReference type="SUPFAM" id="SSF103088">
    <property type="entry name" value="OmpA-like"/>
    <property type="match status" value="1"/>
</dbReference>
<protein>
    <submittedName>
        <fullName evidence="4">OmpA family protein</fullName>
    </submittedName>
</protein>
<dbReference type="Pfam" id="PF00691">
    <property type="entry name" value="OmpA"/>
    <property type="match status" value="1"/>
</dbReference>
<keyword evidence="2" id="KW-0472">Membrane</keyword>
<dbReference type="Pfam" id="PF12849">
    <property type="entry name" value="PBP_like_2"/>
    <property type="match status" value="1"/>
</dbReference>
<dbReference type="InterPro" id="IPR006665">
    <property type="entry name" value="OmpA-like"/>
</dbReference>
<dbReference type="Gene3D" id="3.30.1330.60">
    <property type="entry name" value="OmpA-like domain"/>
    <property type="match status" value="1"/>
</dbReference>
<dbReference type="PANTHER" id="PTHR30570">
    <property type="entry name" value="PERIPLASMIC PHOSPHATE BINDING COMPONENT OF PHOSPHATE ABC TRANSPORTER"/>
    <property type="match status" value="1"/>
</dbReference>
<dbReference type="KEGG" id="amaq:GO499_17920"/>
<dbReference type="RefSeq" id="WP_161863467.1">
    <property type="nucleotide sequence ID" value="NZ_CP046620.1"/>
</dbReference>
<dbReference type="InterPro" id="IPR036737">
    <property type="entry name" value="OmpA-like_sf"/>
</dbReference>
<proteinExistence type="predicted"/>
<evidence type="ECO:0000313" key="5">
    <source>
        <dbReference type="Proteomes" id="UP000464495"/>
    </source>
</evidence>
<keyword evidence="1" id="KW-0732">Signal</keyword>
<dbReference type="InterPro" id="IPR050811">
    <property type="entry name" value="Phosphate_ABC_transporter"/>
</dbReference>
<dbReference type="CDD" id="cd07185">
    <property type="entry name" value="OmpA_C-like"/>
    <property type="match status" value="1"/>
</dbReference>
<reference evidence="4 5" key="1">
    <citation type="submission" date="2019-12" db="EMBL/GenBank/DDBJ databases">
        <title>Complete genome sequence of Algicella marina strain 9Alg 56(T) isolated from the red alga Tichocarpus crinitus.</title>
        <authorList>
            <person name="Kim S.-G."/>
            <person name="Nedashkovskaya O.I."/>
        </authorList>
    </citation>
    <scope>NUCLEOTIDE SEQUENCE [LARGE SCALE GENOMIC DNA]</scope>
    <source>
        <strain evidence="4 5">9Alg 56</strain>
    </source>
</reference>
<evidence type="ECO:0000313" key="4">
    <source>
        <dbReference type="EMBL" id="QHQ36925.1"/>
    </source>
</evidence>
<dbReference type="Proteomes" id="UP000464495">
    <property type="component" value="Chromosome"/>
</dbReference>
<dbReference type="EMBL" id="CP046620">
    <property type="protein sequence ID" value="QHQ36925.1"/>
    <property type="molecule type" value="Genomic_DNA"/>
</dbReference>
<dbReference type="AlphaFoldDB" id="A0A6P1T599"/>
<accession>A0A6P1T599</accession>
<evidence type="ECO:0000256" key="1">
    <source>
        <dbReference type="ARBA" id="ARBA00022729"/>
    </source>
</evidence>
<dbReference type="PANTHER" id="PTHR30570:SF1">
    <property type="entry name" value="PHOSPHATE-BINDING PROTEIN PSTS"/>
    <property type="match status" value="1"/>
</dbReference>
<feature type="domain" description="OmpA-like" evidence="3">
    <location>
        <begin position="288"/>
        <end position="411"/>
    </location>
</feature>
<name>A0A6P1T599_9RHOB</name>
<sequence>MLVSPLGGERTEVTLSNEMGEDLLAISIDASTTAKAFEQLAISDAGLVVANRQIQEGEAQLIRTLGRGNAAADGRQFIAALDGVVVVTSRDNPVKSMTEDEIAAVLAGQVDDWSQVGGEPGPISIFRSDEETGTWLVAEEQVMEPAGLKISALARTLPTDAEVSDRVASDPGAIGITTYSNLRSAQALLIEGTCGIWAQADPFTIKTEEYPFTKRIFMYRSAQESSGIDSFIHYLESEEAQDVIADAGFVDQGISGVSVNAQGLRFVSAMLPSSAETSLIQLQEMMQELLSAERLSLTLRFVEGSRDYDARGEADLKRLADMIATGQYDRKEILLVGFTDSRGEAQENRRLSQQRAEEAEERLRALLPENRKATVRIKPVGFGEMSPLGCNDTPRGRNVNRRVEVWLRDISR</sequence>
<keyword evidence="5" id="KW-1185">Reference proteome</keyword>
<gene>
    <name evidence="4" type="ORF">GO499_17920</name>
</gene>
<dbReference type="Gene3D" id="3.40.190.10">
    <property type="entry name" value="Periplasmic binding protein-like II"/>
    <property type="match status" value="2"/>
</dbReference>
<dbReference type="PROSITE" id="PS51123">
    <property type="entry name" value="OMPA_2"/>
    <property type="match status" value="1"/>
</dbReference>
<dbReference type="SUPFAM" id="SSF53850">
    <property type="entry name" value="Periplasmic binding protein-like II"/>
    <property type="match status" value="1"/>
</dbReference>
<evidence type="ECO:0000259" key="3">
    <source>
        <dbReference type="PROSITE" id="PS51123"/>
    </source>
</evidence>
<evidence type="ECO:0000256" key="2">
    <source>
        <dbReference type="PROSITE-ProRule" id="PRU00473"/>
    </source>
</evidence>